<dbReference type="Proteomes" id="UP000199245">
    <property type="component" value="Unassembled WGS sequence"/>
</dbReference>
<dbReference type="InterPro" id="IPR051198">
    <property type="entry name" value="BchE-like"/>
</dbReference>
<dbReference type="SFLD" id="SFLDS00029">
    <property type="entry name" value="Radical_SAM"/>
    <property type="match status" value="1"/>
</dbReference>
<dbReference type="SFLD" id="SFLDF00324">
    <property type="entry name" value="bacteriocin_maturation"/>
    <property type="match status" value="1"/>
</dbReference>
<reference evidence="7 8" key="1">
    <citation type="submission" date="2016-10" db="EMBL/GenBank/DDBJ databases">
        <authorList>
            <person name="de Groot N.N."/>
        </authorList>
    </citation>
    <scope>NUCLEOTIDE SEQUENCE [LARGE SCALE GENOMIC DNA]</scope>
    <source>
        <strain evidence="7 8">R5</strain>
    </source>
</reference>
<dbReference type="AlphaFoldDB" id="A0A1G6S030"/>
<comment type="cofactor">
    <cofactor evidence="1">
        <name>[4Fe-4S] cluster</name>
        <dbReference type="ChEBI" id="CHEBI:49883"/>
    </cofactor>
</comment>
<dbReference type="EMBL" id="FMZW01000007">
    <property type="protein sequence ID" value="SDD09546.1"/>
    <property type="molecule type" value="Genomic_DNA"/>
</dbReference>
<gene>
    <name evidence="7" type="ORF">SAMN05216337_1007174</name>
</gene>
<dbReference type="GO" id="GO:0005829">
    <property type="term" value="C:cytosol"/>
    <property type="evidence" value="ECO:0007669"/>
    <property type="project" value="TreeGrafter"/>
</dbReference>
<dbReference type="SUPFAM" id="SSF102114">
    <property type="entry name" value="Radical SAM enzymes"/>
    <property type="match status" value="1"/>
</dbReference>
<dbReference type="NCBIfam" id="TIGR03975">
    <property type="entry name" value="rSAM_ocin_1"/>
    <property type="match status" value="1"/>
</dbReference>
<keyword evidence="5" id="KW-0411">Iron-sulfur</keyword>
<dbReference type="InterPro" id="IPR006158">
    <property type="entry name" value="Cobalamin-bd"/>
</dbReference>
<evidence type="ECO:0000313" key="7">
    <source>
        <dbReference type="EMBL" id="SDD09546.1"/>
    </source>
</evidence>
<dbReference type="Gene3D" id="3.80.30.20">
    <property type="entry name" value="tm_1862 like domain"/>
    <property type="match status" value="1"/>
</dbReference>
<dbReference type="InterPro" id="IPR007197">
    <property type="entry name" value="rSAM"/>
</dbReference>
<feature type="domain" description="B12-binding" evidence="6">
    <location>
        <begin position="96"/>
        <end position="236"/>
    </location>
</feature>
<dbReference type="GO" id="GO:0031419">
    <property type="term" value="F:cobalamin binding"/>
    <property type="evidence" value="ECO:0007669"/>
    <property type="project" value="InterPro"/>
</dbReference>
<dbReference type="InterPro" id="IPR006638">
    <property type="entry name" value="Elp3/MiaA/NifB-like_rSAM"/>
</dbReference>
<dbReference type="GO" id="GO:0003824">
    <property type="term" value="F:catalytic activity"/>
    <property type="evidence" value="ECO:0007669"/>
    <property type="project" value="InterPro"/>
</dbReference>
<dbReference type="InterPro" id="IPR023404">
    <property type="entry name" value="rSAM_horseshoe"/>
</dbReference>
<dbReference type="SMART" id="SM00729">
    <property type="entry name" value="Elp3"/>
    <property type="match status" value="1"/>
</dbReference>
<dbReference type="SFLD" id="SFLDG01082">
    <property type="entry name" value="B12-binding_domain_containing"/>
    <property type="match status" value="1"/>
</dbReference>
<evidence type="ECO:0000256" key="1">
    <source>
        <dbReference type="ARBA" id="ARBA00001966"/>
    </source>
</evidence>
<dbReference type="InterPro" id="IPR023984">
    <property type="entry name" value="rSAM_ocin_1"/>
</dbReference>
<evidence type="ECO:0000256" key="5">
    <source>
        <dbReference type="ARBA" id="ARBA00023014"/>
    </source>
</evidence>
<dbReference type="Pfam" id="PF04055">
    <property type="entry name" value="Radical_SAM"/>
    <property type="match status" value="1"/>
</dbReference>
<dbReference type="GO" id="GO:0051536">
    <property type="term" value="F:iron-sulfur cluster binding"/>
    <property type="evidence" value="ECO:0007669"/>
    <property type="project" value="UniProtKB-KW"/>
</dbReference>
<dbReference type="InterPro" id="IPR058240">
    <property type="entry name" value="rSAM_sf"/>
</dbReference>
<accession>A0A1G6S030</accession>
<keyword evidence="4" id="KW-0408">Iron</keyword>
<keyword evidence="2" id="KW-0949">S-adenosyl-L-methionine</keyword>
<evidence type="ECO:0000256" key="2">
    <source>
        <dbReference type="ARBA" id="ARBA00022691"/>
    </source>
</evidence>
<keyword evidence="3" id="KW-0479">Metal-binding</keyword>
<evidence type="ECO:0000259" key="6">
    <source>
        <dbReference type="PROSITE" id="PS51332"/>
    </source>
</evidence>
<evidence type="ECO:0000256" key="3">
    <source>
        <dbReference type="ARBA" id="ARBA00022723"/>
    </source>
</evidence>
<dbReference type="PROSITE" id="PS51332">
    <property type="entry name" value="B12_BINDING"/>
    <property type="match status" value="1"/>
</dbReference>
<dbReference type="PANTHER" id="PTHR43409:SF7">
    <property type="entry name" value="BLL1977 PROTEIN"/>
    <property type="match status" value="1"/>
</dbReference>
<protein>
    <submittedName>
        <fullName evidence="7">Ribosomal peptide maturation radical SAM protein 1</fullName>
    </submittedName>
</protein>
<dbReference type="CDD" id="cd01335">
    <property type="entry name" value="Radical_SAM"/>
    <property type="match status" value="1"/>
</dbReference>
<sequence length="640" mass="72892">MLCRSSSTHEGSGRNEVPRRTVIGPTLNVVLINLPWASFRRPSIQIGLLGELARLDGHNVELAHLNLELAVELGKALYDQVSEHRSTALGDWLFARAAFPATAPGWRYYLDAYGDVVQKLLTHTDSIVSPHELIAFRESRAERFLVEQIEAHDWSRAQVFGLSSTFQQNTACFAMARLLKQKFPDCTIVAGGANFDGEMGEEWLRAVDAIDMVVSGEGDIAFRRLLTALRLDQSLETVPNLILRKADGVWRTPASEPFRDLDTLPMPDYHEYFVRAERIGLLTPGPRVDVDIPIETSRGCWWGERRHCTFCGLNGATMTYRAKSPERALNEFATLSRRHRSFRFFVVDNIADMKFHKTMFPALAERHTSYNIFYEVKSGLPPDRLKELRAAGAVRIQPGIESLSTRVLSLMSKGVSAIANVNLLRWCIILDIDVSWNLIWGFPGERDEDYVEQAALIPHLFHLPPPLSGSRIWLERFSPLFRRRTEQQRPLMPEASLRHVYPDNVDLNRAAYFFEYDFESDVRPETYQHVGALAFAWHRAHSEGDRPTLEYRYSDNFLQIDDRRHLGSDGTFTFEDAFARLYIGMTHSPRTIEQLRAASTLDDRDFDTAIEQFCAQGLAMRDGSHLLALALPHREKGRFG</sequence>
<dbReference type="Gene3D" id="3.40.50.280">
    <property type="entry name" value="Cobalamin-binding domain"/>
    <property type="match status" value="1"/>
</dbReference>
<evidence type="ECO:0000313" key="8">
    <source>
        <dbReference type="Proteomes" id="UP000199245"/>
    </source>
</evidence>
<dbReference type="PANTHER" id="PTHR43409">
    <property type="entry name" value="ANAEROBIC MAGNESIUM-PROTOPORPHYRIN IX MONOMETHYL ESTER CYCLASE-RELATED"/>
    <property type="match status" value="1"/>
</dbReference>
<evidence type="ECO:0000256" key="4">
    <source>
        <dbReference type="ARBA" id="ARBA00023004"/>
    </source>
</evidence>
<dbReference type="GO" id="GO:0046872">
    <property type="term" value="F:metal ion binding"/>
    <property type="evidence" value="ECO:0007669"/>
    <property type="project" value="UniProtKB-KW"/>
</dbReference>
<organism evidence="7 8">
    <name type="scientific">Bradyrhizobium brasilense</name>
    <dbReference type="NCBI Taxonomy" id="1419277"/>
    <lineage>
        <taxon>Bacteria</taxon>
        <taxon>Pseudomonadati</taxon>
        <taxon>Pseudomonadota</taxon>
        <taxon>Alphaproteobacteria</taxon>
        <taxon>Hyphomicrobiales</taxon>
        <taxon>Nitrobacteraceae</taxon>
        <taxon>Bradyrhizobium</taxon>
    </lineage>
</organism>
<name>A0A1G6S030_9BRAD</name>
<proteinExistence type="predicted"/>